<dbReference type="EMBL" id="JABFAE010000011">
    <property type="protein sequence ID" value="MBA0841035.1"/>
    <property type="molecule type" value="Genomic_DNA"/>
</dbReference>
<dbReference type="Gene3D" id="1.20.1300.10">
    <property type="entry name" value="Fumarate reductase/succinate dehydrogenase, transmembrane subunit"/>
    <property type="match status" value="1"/>
</dbReference>
<dbReference type="SUPFAM" id="SSF81343">
    <property type="entry name" value="Fumarate reductase respiratory complex transmembrane subunits"/>
    <property type="match status" value="1"/>
</dbReference>
<comment type="subunit">
    <text evidence="2">Component of complex II composed of eight subunits in plants: four classical SDH subunits SDH1, SDH2, SDH3 and SDH4 (a flavoprotein (FP), an iron-sulfur protein (IP), and a cytochrome b composed of a large and a small subunit.), as well as four subunits unknown in mitochondria from bacteria and heterotrophic eukaryotes.</text>
</comment>
<comment type="caution">
    <text evidence="4">The sequence shown here is derived from an EMBL/GenBank/DDBJ whole genome shotgun (WGS) entry which is preliminary data.</text>
</comment>
<name>A0A7J9K3K5_9ROSI</name>
<dbReference type="Proteomes" id="UP000593575">
    <property type="component" value="Unassembled WGS sequence"/>
</dbReference>
<dbReference type="InterPro" id="IPR034804">
    <property type="entry name" value="SQR/QFR_C/D"/>
</dbReference>
<organism evidence="4 5">
    <name type="scientific">Gossypium armourianum</name>
    <dbReference type="NCBI Taxonomy" id="34283"/>
    <lineage>
        <taxon>Eukaryota</taxon>
        <taxon>Viridiplantae</taxon>
        <taxon>Streptophyta</taxon>
        <taxon>Embryophyta</taxon>
        <taxon>Tracheophyta</taxon>
        <taxon>Spermatophyta</taxon>
        <taxon>Magnoliopsida</taxon>
        <taxon>eudicotyledons</taxon>
        <taxon>Gunneridae</taxon>
        <taxon>Pentapetalae</taxon>
        <taxon>rosids</taxon>
        <taxon>malvids</taxon>
        <taxon>Malvales</taxon>
        <taxon>Malvaceae</taxon>
        <taxon>Malvoideae</taxon>
        <taxon>Gossypium</taxon>
    </lineage>
</organism>
<reference evidence="4 5" key="1">
    <citation type="journal article" date="2019" name="Genome Biol. Evol.">
        <title>Insights into the evolution of the New World diploid cottons (Gossypium, subgenus Houzingenia) based on genome sequencing.</title>
        <authorList>
            <person name="Grover C.E."/>
            <person name="Arick M.A. 2nd"/>
            <person name="Thrash A."/>
            <person name="Conover J.L."/>
            <person name="Sanders W.S."/>
            <person name="Peterson D.G."/>
            <person name="Frelichowski J.E."/>
            <person name="Scheffler J.A."/>
            <person name="Scheffler B.E."/>
            <person name="Wendel J.F."/>
        </authorList>
    </citation>
    <scope>NUCLEOTIDE SEQUENCE [LARGE SCALE GENOMIC DNA]</scope>
    <source>
        <strain evidence="4">6</strain>
        <tissue evidence="4">Leaf</tissue>
    </source>
</reference>
<protein>
    <submittedName>
        <fullName evidence="4">Uncharacterized protein</fullName>
    </submittedName>
</protein>
<feature type="region of interest" description="Disordered" evidence="3">
    <location>
        <begin position="1"/>
        <end position="35"/>
    </location>
</feature>
<sequence length="64" mass="7078">MMDQAKGNRFLSTSREIPGLGSKTRESNLHPLSPHLPDYKPQLSAILSITNRISDAFLATGKLR</sequence>
<evidence type="ECO:0000256" key="1">
    <source>
        <dbReference type="ARBA" id="ARBA00004434"/>
    </source>
</evidence>
<evidence type="ECO:0000313" key="4">
    <source>
        <dbReference type="EMBL" id="MBA0841035.1"/>
    </source>
</evidence>
<evidence type="ECO:0000256" key="2">
    <source>
        <dbReference type="ARBA" id="ARBA00011313"/>
    </source>
</evidence>
<evidence type="ECO:0000256" key="3">
    <source>
        <dbReference type="SAM" id="MobiDB-lite"/>
    </source>
</evidence>
<comment type="subcellular location">
    <subcellularLocation>
        <location evidence="1">Mitochondrion inner membrane</location>
        <topology evidence="1">Single-pass membrane protein</topology>
    </subcellularLocation>
</comment>
<evidence type="ECO:0000313" key="5">
    <source>
        <dbReference type="Proteomes" id="UP000593575"/>
    </source>
</evidence>
<accession>A0A7J9K3K5</accession>
<dbReference type="GO" id="GO:0005743">
    <property type="term" value="C:mitochondrial inner membrane"/>
    <property type="evidence" value="ECO:0007669"/>
    <property type="project" value="UniProtKB-SubCell"/>
</dbReference>
<dbReference type="GO" id="GO:0045273">
    <property type="term" value="C:respiratory chain complex II (succinate dehydrogenase)"/>
    <property type="evidence" value="ECO:0007669"/>
    <property type="project" value="UniProtKB-ARBA"/>
</dbReference>
<dbReference type="AlphaFoldDB" id="A0A7J9K3K5"/>
<keyword evidence="5" id="KW-1185">Reference proteome</keyword>
<proteinExistence type="predicted"/>
<gene>
    <name evidence="4" type="ORF">Goarm_003553</name>
</gene>